<keyword evidence="3" id="KW-1185">Reference proteome</keyword>
<gene>
    <name evidence="2" type="ORF">PIBRA_LOCUS9557</name>
</gene>
<reference evidence="2" key="1">
    <citation type="submission" date="2022-05" db="EMBL/GenBank/DDBJ databases">
        <authorList>
            <person name="Okamura Y."/>
        </authorList>
    </citation>
    <scope>NUCLEOTIDE SEQUENCE</scope>
</reference>
<dbReference type="Proteomes" id="UP001152562">
    <property type="component" value="Unassembled WGS sequence"/>
</dbReference>
<feature type="region of interest" description="Disordered" evidence="1">
    <location>
        <begin position="69"/>
        <end position="96"/>
    </location>
</feature>
<name>A0A9P0XEH6_PIEBR</name>
<evidence type="ECO:0000313" key="3">
    <source>
        <dbReference type="Proteomes" id="UP001152562"/>
    </source>
</evidence>
<accession>A0A9P0XEH6</accession>
<evidence type="ECO:0000313" key="2">
    <source>
        <dbReference type="EMBL" id="CAH4033251.1"/>
    </source>
</evidence>
<proteinExistence type="predicted"/>
<organism evidence="2 3">
    <name type="scientific">Pieris brassicae</name>
    <name type="common">White butterfly</name>
    <name type="synonym">Large white butterfly</name>
    <dbReference type="NCBI Taxonomy" id="7116"/>
    <lineage>
        <taxon>Eukaryota</taxon>
        <taxon>Metazoa</taxon>
        <taxon>Ecdysozoa</taxon>
        <taxon>Arthropoda</taxon>
        <taxon>Hexapoda</taxon>
        <taxon>Insecta</taxon>
        <taxon>Pterygota</taxon>
        <taxon>Neoptera</taxon>
        <taxon>Endopterygota</taxon>
        <taxon>Lepidoptera</taxon>
        <taxon>Glossata</taxon>
        <taxon>Ditrysia</taxon>
        <taxon>Papilionoidea</taxon>
        <taxon>Pieridae</taxon>
        <taxon>Pierinae</taxon>
        <taxon>Pieris</taxon>
    </lineage>
</organism>
<evidence type="ECO:0000256" key="1">
    <source>
        <dbReference type="SAM" id="MobiDB-lite"/>
    </source>
</evidence>
<sequence>MEKICNNGGITGKIPISPFKLFIIFTFFADVEEMLKSINLPIRFHNRIHPPHLRKSFSCFVMGRSVSRSGPGGPYEVRRGHCAPQSGTLDRDAPPSATAEATRLALQHNHYNKFYFKPFAI</sequence>
<comment type="caution">
    <text evidence="2">The sequence shown here is derived from an EMBL/GenBank/DDBJ whole genome shotgun (WGS) entry which is preliminary data.</text>
</comment>
<dbReference type="AlphaFoldDB" id="A0A9P0XEH6"/>
<dbReference type="EMBL" id="CALOZG010000029">
    <property type="protein sequence ID" value="CAH4033251.1"/>
    <property type="molecule type" value="Genomic_DNA"/>
</dbReference>
<protein>
    <submittedName>
        <fullName evidence="2">Uncharacterized protein</fullName>
    </submittedName>
</protein>